<evidence type="ECO:0000256" key="1">
    <source>
        <dbReference type="ARBA" id="ARBA00022679"/>
    </source>
</evidence>
<protein>
    <submittedName>
        <fullName evidence="4">HipA domain-containing protein</fullName>
    </submittedName>
</protein>
<accession>A0A9J6QRD5</accession>
<dbReference type="Pfam" id="PF07804">
    <property type="entry name" value="HipA_C"/>
    <property type="match status" value="1"/>
</dbReference>
<sequence length="304" mass="35203">MIDFSACKVNRYKYYGGKNGHKMSILYQDERYMLKFPSLNPAKNNSRFTNSCYSEDICCRIFNSMGIQAQETMLGTYLEKGKEKIVVACKDFEQSPWRLQEFAELKNACIESSQSGYGTELDEVLKAISQQQIIDPLVLESFFWDMFIADALVGNFDRHNGNWGFLVNEQEEKAVIAPVYDCGSCLYPQISDENIAAIMEDKDQIDARIFVFPTSALQQDGKKINYADFITGLKHEGCNRALKRIFPRIDMEMINRIVDETPYISEIRKQFYKKMLDVRRESILVAAYYALLEREIDSRDSKLR</sequence>
<gene>
    <name evidence="4" type="ORF">OBO34_06265</name>
</gene>
<dbReference type="RefSeq" id="WP_253019691.1">
    <property type="nucleotide sequence ID" value="NZ_JAOSHN010000002.1"/>
</dbReference>
<name>A0A9J6QRD5_9FIRM</name>
<proteinExistence type="predicted"/>
<dbReference type="InterPro" id="IPR012893">
    <property type="entry name" value="HipA-like_C"/>
</dbReference>
<dbReference type="Gene3D" id="3.30.200.120">
    <property type="match status" value="1"/>
</dbReference>
<dbReference type="EMBL" id="JAOSHN010000002">
    <property type="protein sequence ID" value="MCU7377956.1"/>
    <property type="molecule type" value="Genomic_DNA"/>
</dbReference>
<dbReference type="AlphaFoldDB" id="A0A9J6QRD5"/>
<dbReference type="Proteomes" id="UP001065549">
    <property type="component" value="Unassembled WGS sequence"/>
</dbReference>
<reference evidence="4" key="1">
    <citation type="submission" date="2022-09" db="EMBL/GenBank/DDBJ databases">
        <title>Culturomic study of gut microbiota in children with autism spectrum disorder.</title>
        <authorList>
            <person name="Efimov B.A."/>
            <person name="Chaplin A.V."/>
            <person name="Sokolova S.R."/>
            <person name="Pikina A.P."/>
            <person name="Korzhanova M."/>
            <person name="Belova V."/>
            <person name="Korostin D."/>
        </authorList>
    </citation>
    <scope>NUCLEOTIDE SEQUENCE</scope>
    <source>
        <strain evidence="4">ASD5510</strain>
    </source>
</reference>
<dbReference type="GO" id="GO:0016301">
    <property type="term" value="F:kinase activity"/>
    <property type="evidence" value="ECO:0007669"/>
    <property type="project" value="UniProtKB-KW"/>
</dbReference>
<dbReference type="CDD" id="cd17792">
    <property type="entry name" value="CtkA"/>
    <property type="match status" value="1"/>
</dbReference>
<evidence type="ECO:0000313" key="4">
    <source>
        <dbReference type="EMBL" id="MCU7377956.1"/>
    </source>
</evidence>
<keyword evidence="1" id="KW-0808">Transferase</keyword>
<comment type="caution">
    <text evidence="4">The sequence shown here is derived from an EMBL/GenBank/DDBJ whole genome shotgun (WGS) entry which is preliminary data.</text>
</comment>
<keyword evidence="5" id="KW-1185">Reference proteome</keyword>
<dbReference type="Gene3D" id="1.10.1070.20">
    <property type="match status" value="1"/>
</dbReference>
<feature type="domain" description="HipA-like C-terminal" evidence="3">
    <location>
        <begin position="28"/>
        <end position="190"/>
    </location>
</feature>
<evidence type="ECO:0000313" key="5">
    <source>
        <dbReference type="Proteomes" id="UP001065549"/>
    </source>
</evidence>
<organism evidence="4 5">
    <name type="scientific">Hominibacterium faecale</name>
    <dbReference type="NCBI Taxonomy" id="2839743"/>
    <lineage>
        <taxon>Bacteria</taxon>
        <taxon>Bacillati</taxon>
        <taxon>Bacillota</taxon>
        <taxon>Clostridia</taxon>
        <taxon>Peptostreptococcales</taxon>
        <taxon>Anaerovoracaceae</taxon>
        <taxon>Hominibacterium</taxon>
    </lineage>
</organism>
<evidence type="ECO:0000259" key="3">
    <source>
        <dbReference type="Pfam" id="PF07804"/>
    </source>
</evidence>
<evidence type="ECO:0000256" key="2">
    <source>
        <dbReference type="ARBA" id="ARBA00022777"/>
    </source>
</evidence>
<keyword evidence="2" id="KW-0418">Kinase</keyword>